<dbReference type="InterPro" id="IPR045453">
    <property type="entry name" value="VMAP-M8"/>
</dbReference>
<dbReference type="EMBL" id="JBHTGP010000001">
    <property type="protein sequence ID" value="MFD0683300.1"/>
    <property type="molecule type" value="Genomic_DNA"/>
</dbReference>
<dbReference type="SUPFAM" id="SSF50494">
    <property type="entry name" value="Trypsin-like serine proteases"/>
    <property type="match status" value="1"/>
</dbReference>
<dbReference type="Pfam" id="PF13365">
    <property type="entry name" value="Trypsin_2"/>
    <property type="match status" value="1"/>
</dbReference>
<evidence type="ECO:0000259" key="1">
    <source>
        <dbReference type="Pfam" id="PF19969"/>
    </source>
</evidence>
<evidence type="ECO:0000313" key="4">
    <source>
        <dbReference type="Proteomes" id="UP001597063"/>
    </source>
</evidence>
<dbReference type="InterPro" id="IPR045450">
    <property type="entry name" value="VMAP_C"/>
</dbReference>
<proteinExistence type="predicted"/>
<feature type="domain" description="vWA-MoxR associated protein middle region 8" evidence="1">
    <location>
        <begin position="196"/>
        <end position="290"/>
    </location>
</feature>
<organism evidence="3 4">
    <name type="scientific">Actinomadura fibrosa</name>
    <dbReference type="NCBI Taxonomy" id="111802"/>
    <lineage>
        <taxon>Bacteria</taxon>
        <taxon>Bacillati</taxon>
        <taxon>Actinomycetota</taxon>
        <taxon>Actinomycetes</taxon>
        <taxon>Streptosporangiales</taxon>
        <taxon>Thermomonosporaceae</taxon>
        <taxon>Actinomadura</taxon>
    </lineage>
</organism>
<protein>
    <submittedName>
        <fullName evidence="3">Trypsin-like peptidase domain-containing protein</fullName>
    </submittedName>
</protein>
<dbReference type="Proteomes" id="UP001597063">
    <property type="component" value="Unassembled WGS sequence"/>
</dbReference>
<sequence>MDDWQWRAWVGRPGGGTLGAAFLVDATRLLTCAHTVHGMDEARVGFPGLGEDLPARVIPCGGWRRAGDHGDVAVLELKEPVPYTPARLAGPEELHAGAIVGREFTACGFPRHSRDDERYARLTTSPHQRMRREWWELKTVPGYRLEEGYSGSAVYDELTGTVVGMVTNADFRDGDRAEFGWMLPVSRIRRYWEELDDLLPLGWLTGPARRELRELLDGVAFTGPLGSALGAVTGRPPVEAPRTAWESVRDVAEGWPEDRLVRYLGALGPHLPADRRPRLAAWSRRHLASAVPAPAGAPERAEPASVIVRLERATFDNAFDVTVHTWIDGAEGPSRRTERVPERRVRAAVEEGVERSLHAVVGRRGEWMIEFAVPEGWLGRPFEEWHVDRRNRIPMRRYPVVVRDVERLRPYSIRHDQAWRRWRLLRERGRSEPRPVDCAAPRKGTAFQDWLEANDDYCVLVYGSRPVRSWLTAALNNGVPVMLWTRTACDAPGHDHCRGNLRDLAGAVADAPPGDLPRIAMALRRKALAAPKDRPHCGRNLTLLWDDPSRLPDPPLGMEV</sequence>
<gene>
    <name evidence="3" type="ORF">ACFQZM_02225</name>
</gene>
<dbReference type="Pfam" id="PF19969">
    <property type="entry name" value="VMAP-M8"/>
    <property type="match status" value="1"/>
</dbReference>
<reference evidence="4" key="1">
    <citation type="journal article" date="2019" name="Int. J. Syst. Evol. Microbiol.">
        <title>The Global Catalogue of Microorganisms (GCM) 10K type strain sequencing project: providing services to taxonomists for standard genome sequencing and annotation.</title>
        <authorList>
            <consortium name="The Broad Institute Genomics Platform"/>
            <consortium name="The Broad Institute Genome Sequencing Center for Infectious Disease"/>
            <person name="Wu L."/>
            <person name="Ma J."/>
        </authorList>
    </citation>
    <scope>NUCLEOTIDE SEQUENCE [LARGE SCALE GENOMIC DNA]</scope>
    <source>
        <strain evidence="4">JCM 9371</strain>
    </source>
</reference>
<dbReference type="InterPro" id="IPR009003">
    <property type="entry name" value="Peptidase_S1_PA"/>
</dbReference>
<evidence type="ECO:0000313" key="3">
    <source>
        <dbReference type="EMBL" id="MFD0683300.1"/>
    </source>
</evidence>
<dbReference type="Gene3D" id="2.40.10.120">
    <property type="match status" value="1"/>
</dbReference>
<feature type="domain" description="vWA-MoxR associated protein C-terminal" evidence="2">
    <location>
        <begin position="321"/>
        <end position="548"/>
    </location>
</feature>
<dbReference type="Pfam" id="PF20028">
    <property type="entry name" value="VMAP-C"/>
    <property type="match status" value="1"/>
</dbReference>
<name>A0ABW2XCA4_9ACTN</name>
<accession>A0ABW2XCA4</accession>
<comment type="caution">
    <text evidence="3">The sequence shown here is derived from an EMBL/GenBank/DDBJ whole genome shotgun (WGS) entry which is preliminary data.</text>
</comment>
<dbReference type="RefSeq" id="WP_131758129.1">
    <property type="nucleotide sequence ID" value="NZ_CAACUY010000044.1"/>
</dbReference>
<keyword evidence="4" id="KW-1185">Reference proteome</keyword>
<evidence type="ECO:0000259" key="2">
    <source>
        <dbReference type="Pfam" id="PF20028"/>
    </source>
</evidence>